<evidence type="ECO:0000313" key="1">
    <source>
        <dbReference type="EMBL" id="QZD95159.1"/>
    </source>
</evidence>
<proteinExistence type="predicted"/>
<organism evidence="1 2">
    <name type="scientific">Qipengyuania gelatinilytica</name>
    <dbReference type="NCBI Taxonomy" id="2867231"/>
    <lineage>
        <taxon>Bacteria</taxon>
        <taxon>Pseudomonadati</taxon>
        <taxon>Pseudomonadota</taxon>
        <taxon>Alphaproteobacteria</taxon>
        <taxon>Sphingomonadales</taxon>
        <taxon>Erythrobacteraceae</taxon>
        <taxon>Qipengyuania</taxon>
    </lineage>
</organism>
<protein>
    <submittedName>
        <fullName evidence="1">Uncharacterized protein</fullName>
    </submittedName>
</protein>
<name>A0ABX9A4K7_9SPHN</name>
<reference evidence="1 2" key="1">
    <citation type="submission" date="2021-08" db="EMBL/GenBank/DDBJ databases">
        <title>Comparative Genomics Analysis of the Genus Qipengyuania Reveals Extensive Genetic Diversity and Metabolic Versatility, Including the Description of Fifteen Novel Species.</title>
        <authorList>
            <person name="Liu Y."/>
        </authorList>
    </citation>
    <scope>NUCLEOTIDE SEQUENCE [LARGE SCALE GENOMIC DNA]</scope>
    <source>
        <strain evidence="1 2">1NDH1</strain>
    </source>
</reference>
<keyword evidence="2" id="KW-1185">Reference proteome</keyword>
<dbReference type="EMBL" id="CP081294">
    <property type="protein sequence ID" value="QZD95159.1"/>
    <property type="molecule type" value="Genomic_DNA"/>
</dbReference>
<accession>A0ABX9A4K7</accession>
<gene>
    <name evidence="1" type="ORF">K3136_00020</name>
</gene>
<evidence type="ECO:0000313" key="2">
    <source>
        <dbReference type="Proteomes" id="UP000824321"/>
    </source>
</evidence>
<dbReference type="RefSeq" id="WP_221430901.1">
    <property type="nucleotide sequence ID" value="NZ_CP081294.1"/>
</dbReference>
<sequence length="273" mass="28705">MGRDVPSDFAERRASQDLPPGIFLLFASDMRPKRLDVLNAIEDSQSASISHDPLMIPIDREPKGDRGATAHAGDWVEILQWGMTFDLLGIAPGPGVGLPDIGYRFGCAVNVPDSHTGAMALVPGPHLIDGANSLPIVRAMLDLASHLAQTLPQVEAVCWSPARSAIGAPLFARTVAAWLSGGPFPALGLAGFAQQQGGRLVSEGLSYFVGQELSLTPELAANPVAATQLGARLVHEIVGTGRVEDARSFVTDTGISLMLTPLDDGVTLEVSLM</sequence>
<dbReference type="Proteomes" id="UP000824321">
    <property type="component" value="Chromosome"/>
</dbReference>